<keyword evidence="11" id="KW-1133">Transmembrane helix</keyword>
<dbReference type="Gene3D" id="3.40.630.10">
    <property type="entry name" value="Zn peptidases"/>
    <property type="match status" value="1"/>
</dbReference>
<comment type="catalytic activity">
    <reaction evidence="15">
        <text>Release of an unsubstituted, C-terminal glutamyl residue, typically from Ac-Asp-Glu or folylpoly-gamma-glutamates.</text>
        <dbReference type="EC" id="3.4.17.21"/>
    </reaction>
</comment>
<feature type="domain" description="Peptidase M28" evidence="19">
    <location>
        <begin position="239"/>
        <end position="445"/>
    </location>
</feature>
<keyword evidence="13" id="KW-0472">Membrane</keyword>
<evidence type="ECO:0000256" key="2">
    <source>
        <dbReference type="ARBA" id="ARBA00004606"/>
    </source>
</evidence>
<comment type="cofactor">
    <cofactor evidence="1">
        <name>Zn(2+)</name>
        <dbReference type="ChEBI" id="CHEBI:29105"/>
    </cofactor>
</comment>
<reference evidence="20 21" key="1">
    <citation type="submission" date="2024-05" db="EMBL/GenBank/DDBJ databases">
        <authorList>
            <person name="Wallberg A."/>
        </authorList>
    </citation>
    <scope>NUCLEOTIDE SEQUENCE [LARGE SCALE GENOMIC DNA]</scope>
</reference>
<evidence type="ECO:0000256" key="5">
    <source>
        <dbReference type="ARBA" id="ARBA00022670"/>
    </source>
</evidence>
<accession>A0AAV2SJM3</accession>
<evidence type="ECO:0000256" key="9">
    <source>
        <dbReference type="ARBA" id="ARBA00022833"/>
    </source>
</evidence>
<dbReference type="InterPro" id="IPR046450">
    <property type="entry name" value="PA_dom_sf"/>
</dbReference>
<dbReference type="EC" id="3.4.17.21" evidence="16"/>
<dbReference type="Pfam" id="PF04253">
    <property type="entry name" value="TFR_dimer"/>
    <property type="match status" value="1"/>
</dbReference>
<evidence type="ECO:0000256" key="15">
    <source>
        <dbReference type="ARBA" id="ARBA00052003"/>
    </source>
</evidence>
<dbReference type="InterPro" id="IPR036757">
    <property type="entry name" value="TFR-like_dimer_dom_sf"/>
</dbReference>
<evidence type="ECO:0000256" key="11">
    <source>
        <dbReference type="ARBA" id="ARBA00022989"/>
    </source>
</evidence>
<evidence type="ECO:0000313" key="21">
    <source>
        <dbReference type="Proteomes" id="UP001497623"/>
    </source>
</evidence>
<feature type="domain" description="Transferrin receptor-like dimerisation" evidence="18">
    <location>
        <begin position="508"/>
        <end position="628"/>
    </location>
</feature>
<dbReference type="Gene3D" id="3.50.30.30">
    <property type="match status" value="1"/>
</dbReference>
<feature type="non-terminal residue" evidence="20">
    <location>
        <position position="633"/>
    </location>
</feature>
<sequence length="633" mass="70795">MTLIFLSNCSEMSCAPCVKYHPMKSKNCKLKLPPPLLLNANSSYGLFRGLRTFANWGPPGDVVYAGFGRKKDFDYLESVGISVTGRIVLVRYGKAFRANAAAMAEAQGAIGVIFYSDPVNYAPSTPDDVYPRSVLMPPSAAPAGTVKLKDGDPLTPFYPAIESAFHIPEEEAPIPKIPTQPISYRDAWAILSRMGGPEAPSEWQGGLNITYHLGPQLQQEGWKVNLEVHTSSKNTTTYNVLGVIRGAQEPDRYVILGNHIDAWILGSIDPSCGTAAMMELSRVMLKLKEETGWRPRRSIIFAAWGSEEYGLVGSQEWTEQFGKQLADRTLAYLNVDMAIEGNYTLRTKSAPLLYDIVFEATKKIPNPDPAEVEAGRLTVYDTWALKRPDPKNPKVPWMQLVGSGSDYKGFQHNLGIPCLDLRYTHSNYTLGEPMYHTLYETFELVDELYDRGFHFHKATTALWGYLAVNIADSLVIPFSLEKYEIFIHTAYHGILEKYGDVIAAQNITMKYFHNACQNFKQRVISFREKQANLDTHSPLAVRHMNDQLMMVERAFIDPRGLPGRTDYNHILTAPSATDAYAGTAFAGLTDTLVAITESGDEELSQLWRTFRHHLSVVTHYLDTAAKVLTDDLW</sequence>
<dbReference type="SUPFAM" id="SSF52025">
    <property type="entry name" value="PA domain"/>
    <property type="match status" value="1"/>
</dbReference>
<dbReference type="FunFam" id="3.50.30.30:FF:000045">
    <property type="entry name" value="Predicted protein"/>
    <property type="match status" value="1"/>
</dbReference>
<feature type="domain" description="PA" evidence="17">
    <location>
        <begin position="60"/>
        <end position="152"/>
    </location>
</feature>
<dbReference type="InterPro" id="IPR007484">
    <property type="entry name" value="Peptidase_M28"/>
</dbReference>
<dbReference type="PANTHER" id="PTHR10404:SF77">
    <property type="entry name" value="GLUTAMATE CARBOXYPEPTIDASE 2 HOMOLOG"/>
    <property type="match status" value="1"/>
</dbReference>
<dbReference type="Pfam" id="PF02225">
    <property type="entry name" value="PA"/>
    <property type="match status" value="1"/>
</dbReference>
<dbReference type="GO" id="GO:0046872">
    <property type="term" value="F:metal ion binding"/>
    <property type="evidence" value="ECO:0007669"/>
    <property type="project" value="UniProtKB-KW"/>
</dbReference>
<keyword evidence="6" id="KW-0812">Transmembrane</keyword>
<evidence type="ECO:0000259" key="18">
    <source>
        <dbReference type="Pfam" id="PF04253"/>
    </source>
</evidence>
<dbReference type="CDD" id="cd08022">
    <property type="entry name" value="M28_PSMA_like"/>
    <property type="match status" value="1"/>
</dbReference>
<dbReference type="PANTHER" id="PTHR10404">
    <property type="entry name" value="N-ACETYLATED-ALPHA-LINKED ACIDIC DIPEPTIDASE"/>
    <property type="match status" value="1"/>
</dbReference>
<evidence type="ECO:0000256" key="10">
    <source>
        <dbReference type="ARBA" id="ARBA00022968"/>
    </source>
</evidence>
<comment type="similarity">
    <text evidence="3">Belongs to the peptidase M28 family. M28B subfamily.</text>
</comment>
<dbReference type="GO" id="GO:0004181">
    <property type="term" value="F:metallocarboxypeptidase activity"/>
    <property type="evidence" value="ECO:0007669"/>
    <property type="project" value="UniProtKB-EC"/>
</dbReference>
<comment type="caution">
    <text evidence="20">The sequence shown here is derived from an EMBL/GenBank/DDBJ whole genome shotgun (WGS) entry which is preliminary data.</text>
</comment>
<dbReference type="InterPro" id="IPR007365">
    <property type="entry name" value="TFR-like_dimer_dom"/>
</dbReference>
<keyword evidence="8" id="KW-0378">Hydrolase</keyword>
<keyword evidence="21" id="KW-1185">Reference proteome</keyword>
<evidence type="ECO:0000256" key="1">
    <source>
        <dbReference type="ARBA" id="ARBA00001947"/>
    </source>
</evidence>
<keyword evidence="14" id="KW-0325">Glycoprotein</keyword>
<evidence type="ECO:0000259" key="17">
    <source>
        <dbReference type="Pfam" id="PF02225"/>
    </source>
</evidence>
<keyword evidence="9" id="KW-0862">Zinc</keyword>
<proteinExistence type="inferred from homology"/>
<dbReference type="GO" id="GO:0006508">
    <property type="term" value="P:proteolysis"/>
    <property type="evidence" value="ECO:0007669"/>
    <property type="project" value="UniProtKB-KW"/>
</dbReference>
<dbReference type="InterPro" id="IPR039373">
    <property type="entry name" value="Peptidase_M28B"/>
</dbReference>
<dbReference type="FunFam" id="1.20.930.40:FF:000001">
    <property type="entry name" value="N-acetylated-alpha-linked acidic dipeptidase 2"/>
    <property type="match status" value="1"/>
</dbReference>
<keyword evidence="5" id="KW-0645">Protease</keyword>
<keyword evidence="10" id="KW-0735">Signal-anchor</keyword>
<evidence type="ECO:0000256" key="7">
    <source>
        <dbReference type="ARBA" id="ARBA00022723"/>
    </source>
</evidence>
<dbReference type="SUPFAM" id="SSF47672">
    <property type="entry name" value="Transferrin receptor-like dimerisation domain"/>
    <property type="match status" value="1"/>
</dbReference>
<name>A0AAV2SJM3_MEGNR</name>
<comment type="subcellular location">
    <subcellularLocation>
        <location evidence="2">Membrane</location>
        <topology evidence="2">Single-pass type II membrane protein</topology>
    </subcellularLocation>
</comment>
<evidence type="ECO:0000256" key="16">
    <source>
        <dbReference type="ARBA" id="ARBA00066561"/>
    </source>
</evidence>
<organism evidence="20 21">
    <name type="scientific">Meganyctiphanes norvegica</name>
    <name type="common">Northern krill</name>
    <name type="synonym">Thysanopoda norvegica</name>
    <dbReference type="NCBI Taxonomy" id="48144"/>
    <lineage>
        <taxon>Eukaryota</taxon>
        <taxon>Metazoa</taxon>
        <taxon>Ecdysozoa</taxon>
        <taxon>Arthropoda</taxon>
        <taxon>Crustacea</taxon>
        <taxon>Multicrustacea</taxon>
        <taxon>Malacostraca</taxon>
        <taxon>Eumalacostraca</taxon>
        <taxon>Eucarida</taxon>
        <taxon>Euphausiacea</taxon>
        <taxon>Euphausiidae</taxon>
        <taxon>Meganyctiphanes</taxon>
    </lineage>
</organism>
<evidence type="ECO:0000256" key="3">
    <source>
        <dbReference type="ARBA" id="ARBA00005634"/>
    </source>
</evidence>
<keyword evidence="7" id="KW-0479">Metal-binding</keyword>
<dbReference type="GO" id="GO:0016020">
    <property type="term" value="C:membrane"/>
    <property type="evidence" value="ECO:0007669"/>
    <property type="project" value="UniProtKB-SubCell"/>
</dbReference>
<dbReference type="SUPFAM" id="SSF53187">
    <property type="entry name" value="Zn-dependent exopeptidases"/>
    <property type="match status" value="1"/>
</dbReference>
<evidence type="ECO:0000256" key="14">
    <source>
        <dbReference type="ARBA" id="ARBA00023180"/>
    </source>
</evidence>
<evidence type="ECO:0000256" key="4">
    <source>
        <dbReference type="ARBA" id="ARBA00022645"/>
    </source>
</evidence>
<keyword evidence="4" id="KW-0121">Carboxypeptidase</keyword>
<evidence type="ECO:0000256" key="13">
    <source>
        <dbReference type="ARBA" id="ARBA00023136"/>
    </source>
</evidence>
<dbReference type="Pfam" id="PF04389">
    <property type="entry name" value="Peptidase_M28"/>
    <property type="match status" value="1"/>
</dbReference>
<dbReference type="InterPro" id="IPR003137">
    <property type="entry name" value="PA_domain"/>
</dbReference>
<dbReference type="Gene3D" id="1.20.930.40">
    <property type="entry name" value="Transferrin receptor-like, dimerisation domain"/>
    <property type="match status" value="1"/>
</dbReference>
<keyword evidence="12" id="KW-0482">Metalloprotease</keyword>
<dbReference type="Proteomes" id="UP001497623">
    <property type="component" value="Unassembled WGS sequence"/>
</dbReference>
<gene>
    <name evidence="20" type="ORF">MNOR_LOCUS38331</name>
</gene>
<evidence type="ECO:0000313" key="20">
    <source>
        <dbReference type="EMBL" id="CAL4210621.1"/>
    </source>
</evidence>
<evidence type="ECO:0000256" key="8">
    <source>
        <dbReference type="ARBA" id="ARBA00022801"/>
    </source>
</evidence>
<evidence type="ECO:0000259" key="19">
    <source>
        <dbReference type="Pfam" id="PF04389"/>
    </source>
</evidence>
<dbReference type="EMBL" id="CAXKWB010085847">
    <property type="protein sequence ID" value="CAL4210621.1"/>
    <property type="molecule type" value="Genomic_DNA"/>
</dbReference>
<dbReference type="FunFam" id="3.40.630.10:FF:000009">
    <property type="entry name" value="N-acetylated-alpha-linked acidic dipeptidase 2"/>
    <property type="match status" value="1"/>
</dbReference>
<evidence type="ECO:0000256" key="6">
    <source>
        <dbReference type="ARBA" id="ARBA00022692"/>
    </source>
</evidence>
<dbReference type="AlphaFoldDB" id="A0AAV2SJM3"/>
<evidence type="ECO:0000256" key="12">
    <source>
        <dbReference type="ARBA" id="ARBA00023049"/>
    </source>
</evidence>
<protein>
    <recommendedName>
        <fullName evidence="16">glutamate carboxypeptidase II</fullName>
        <ecNumber evidence="16">3.4.17.21</ecNumber>
    </recommendedName>
</protein>